<name>A0A1J5P792_9ZZZZ</name>
<accession>A0A1J5P792</accession>
<evidence type="ECO:0000256" key="1">
    <source>
        <dbReference type="SAM" id="MobiDB-lite"/>
    </source>
</evidence>
<dbReference type="AlphaFoldDB" id="A0A1J5P792"/>
<feature type="compositionally biased region" description="Basic and acidic residues" evidence="1">
    <location>
        <begin position="251"/>
        <end position="265"/>
    </location>
</feature>
<comment type="caution">
    <text evidence="2">The sequence shown here is derived from an EMBL/GenBank/DDBJ whole genome shotgun (WGS) entry which is preliminary data.</text>
</comment>
<reference evidence="2" key="1">
    <citation type="submission" date="2016-10" db="EMBL/GenBank/DDBJ databases">
        <title>Sequence of Gallionella enrichment culture.</title>
        <authorList>
            <person name="Poehlein A."/>
            <person name="Muehling M."/>
            <person name="Daniel R."/>
        </authorList>
    </citation>
    <scope>NUCLEOTIDE SEQUENCE</scope>
</reference>
<evidence type="ECO:0000313" key="2">
    <source>
        <dbReference type="EMBL" id="OIQ67457.1"/>
    </source>
</evidence>
<proteinExistence type="predicted"/>
<dbReference type="EMBL" id="MLJW01005915">
    <property type="protein sequence ID" value="OIQ67457.1"/>
    <property type="molecule type" value="Genomic_DNA"/>
</dbReference>
<feature type="region of interest" description="Disordered" evidence="1">
    <location>
        <begin position="248"/>
        <end position="278"/>
    </location>
</feature>
<organism evidence="2">
    <name type="scientific">mine drainage metagenome</name>
    <dbReference type="NCBI Taxonomy" id="410659"/>
    <lineage>
        <taxon>unclassified sequences</taxon>
        <taxon>metagenomes</taxon>
        <taxon>ecological metagenomes</taxon>
    </lineage>
</organism>
<protein>
    <submittedName>
        <fullName evidence="2">Uncharacterized protein</fullName>
    </submittedName>
</protein>
<sequence>MDLVRQQDETGRRLVVVELRQEGIEHFALRQALVGARKIGAVAPVLPGTKEEDLDTGISALLMDGEHVGFLDRARIDALLRLDRRQRRETVAVKGCGFEFELGGSLFHLARELLLHGPAAAGQEIPGLAHELRIAGEIDLPGARSRTAADLVEQAGPRAALEKRVGAGAYQEGALQRRDGAIDRARGRERAEILPGPGLGAAMLEDLRRPMIARDQNIGKRLVVAQLHVEARAQLLDQVGLEQQRLGLGRGGDDLDRNGRRDHAQNARRQGRGHPRIGGEPLAAVLRFADIEYVVGRVQHAIDAGRGRREAHRVFDRGVADRKPAFSHRLAALLGNLGQPRLVVLLGVDNGRVDVITGQVLSVLGSQVLGSQVLGGQVLSGWVLSGQVSRRQIRLHAGRIGTGPRPPPA</sequence>
<gene>
    <name evidence="2" type="ORF">GALL_509640</name>
</gene>